<keyword evidence="10 14" id="KW-0408">Iron</keyword>
<feature type="binding site" evidence="15">
    <location>
        <position position="573"/>
    </location>
    <ligand>
        <name>[4Fe-4S] cluster</name>
        <dbReference type="ChEBI" id="CHEBI:49883"/>
        <label>2</label>
    </ligand>
</feature>
<feature type="binding site" evidence="15">
    <location>
        <position position="568"/>
    </location>
    <ligand>
        <name>[4Fe-4S] cluster</name>
        <dbReference type="ChEBI" id="CHEBI:49883"/>
        <label>1</label>
    </ligand>
</feature>
<feature type="binding site" evidence="15">
    <location>
        <position position="562"/>
    </location>
    <ligand>
        <name>[4Fe-4S] cluster</name>
        <dbReference type="ChEBI" id="CHEBI:49883"/>
        <label>1</label>
    </ligand>
</feature>
<accession>A0A447CT40</accession>
<dbReference type="SUPFAM" id="SSF54862">
    <property type="entry name" value="4Fe-4S ferredoxins"/>
    <property type="match status" value="1"/>
</dbReference>
<evidence type="ECO:0000256" key="1">
    <source>
        <dbReference type="ARBA" id="ARBA00002995"/>
    </source>
</evidence>
<dbReference type="CDD" id="cd07034">
    <property type="entry name" value="TPP_PYR_PFOR_IOR-alpha_like"/>
    <property type="match status" value="1"/>
</dbReference>
<evidence type="ECO:0000259" key="16">
    <source>
        <dbReference type="PROSITE" id="PS51379"/>
    </source>
</evidence>
<evidence type="ECO:0000256" key="7">
    <source>
        <dbReference type="ARBA" id="ARBA00022723"/>
    </source>
</evidence>
<feature type="binding site" evidence="15">
    <location>
        <position position="606"/>
    </location>
    <ligand>
        <name>[4Fe-4S] cluster</name>
        <dbReference type="ChEBI" id="CHEBI:49883"/>
        <label>1</label>
    </ligand>
</feature>
<dbReference type="GO" id="GO:0030976">
    <property type="term" value="F:thiamine pyrophosphate binding"/>
    <property type="evidence" value="ECO:0007669"/>
    <property type="project" value="InterPro"/>
</dbReference>
<dbReference type="EC" id="1.2.7.8" evidence="3 14"/>
<proteinExistence type="predicted"/>
<comment type="caution">
    <text evidence="17">The sequence shown here is derived from an EMBL/GenBank/DDBJ whole genome shotgun (WGS) entry which is preliminary data.</text>
</comment>
<dbReference type="RefSeq" id="WP_307719447.1">
    <property type="nucleotide sequence ID" value="NZ_UWOC01000128.1"/>
</dbReference>
<keyword evidence="11 14" id="KW-0411">Iron-sulfur</keyword>
<keyword evidence="5 14" id="KW-0813">Transport</keyword>
<protein>
    <recommendedName>
        <fullName evidence="4 14">Indolepyruvate oxidoreductase subunit IorA</fullName>
        <shortName evidence="14">IOR</shortName>
        <ecNumber evidence="3 14">1.2.7.8</ecNumber>
    </recommendedName>
    <alternativeName>
        <fullName evidence="12 14">Indolepyruvate ferredoxin oxidoreductase subunit alpha</fullName>
    </alternativeName>
</protein>
<evidence type="ECO:0000313" key="18">
    <source>
        <dbReference type="Proteomes" id="UP000289200"/>
    </source>
</evidence>
<evidence type="ECO:0000256" key="10">
    <source>
        <dbReference type="ARBA" id="ARBA00023004"/>
    </source>
</evidence>
<feature type="binding site" evidence="15">
    <location>
        <position position="596"/>
    </location>
    <ligand>
        <name>[4Fe-4S] cluster</name>
        <dbReference type="ChEBI" id="CHEBI:49883"/>
        <label>2</label>
    </ligand>
</feature>
<evidence type="ECO:0000256" key="5">
    <source>
        <dbReference type="ARBA" id="ARBA00022448"/>
    </source>
</evidence>
<feature type="binding site" evidence="15">
    <location>
        <position position="602"/>
    </location>
    <ligand>
        <name>[4Fe-4S] cluster</name>
        <dbReference type="ChEBI" id="CHEBI:49883"/>
        <label>2</label>
    </ligand>
</feature>
<dbReference type="EMBL" id="UWOC01000128">
    <property type="protein sequence ID" value="VCU08382.1"/>
    <property type="molecule type" value="Genomic_DNA"/>
</dbReference>
<dbReference type="GO" id="GO:0046872">
    <property type="term" value="F:metal ion binding"/>
    <property type="evidence" value="ECO:0007669"/>
    <property type="project" value="UniProtKB-UniRule"/>
</dbReference>
<evidence type="ECO:0000256" key="2">
    <source>
        <dbReference type="ARBA" id="ARBA00011238"/>
    </source>
</evidence>
<organism evidence="17 18">
    <name type="scientific">Rhodoplanes serenus</name>
    <dbReference type="NCBI Taxonomy" id="200615"/>
    <lineage>
        <taxon>Bacteria</taxon>
        <taxon>Pseudomonadati</taxon>
        <taxon>Pseudomonadota</taxon>
        <taxon>Alphaproteobacteria</taxon>
        <taxon>Hyphomicrobiales</taxon>
        <taxon>Nitrobacteraceae</taxon>
        <taxon>Rhodoplanes</taxon>
    </lineage>
</organism>
<evidence type="ECO:0000256" key="8">
    <source>
        <dbReference type="ARBA" id="ARBA00022982"/>
    </source>
</evidence>
<dbReference type="InterPro" id="IPR045025">
    <property type="entry name" value="HACL1-like"/>
</dbReference>
<dbReference type="AlphaFoldDB" id="A0A447CT40"/>
<feature type="binding site" evidence="15">
    <location>
        <position position="565"/>
    </location>
    <ligand>
        <name>[4Fe-4S] cluster</name>
        <dbReference type="ChEBI" id="CHEBI:49883"/>
        <label>1</label>
    </ligand>
</feature>
<keyword evidence="18" id="KW-1185">Reference proteome</keyword>
<comment type="cofactor">
    <cofactor evidence="14 15">
        <name>[4Fe-4S] cluster</name>
        <dbReference type="ChEBI" id="CHEBI:49883"/>
    </cofactor>
    <text evidence="14 15">Binds 2 [4Fe-4S] clusters. In this family the first cluster has a non-standard and varying [4Fe-4S] binding motif CX(2)CX(2)CX(4-5)CP.</text>
</comment>
<sequence length="616" mass="64516">MTAETLEAVSRTGRTTIAEALPLTGNEAITRGAWEAGVRVAAAYPGTPSTEILESFADYDPAEVTAQWSVNEKVALDTAIGASFAGVRALAAMKHVGLNVASDSLMSMSYIGAHGGLVIVVCDDPGIHSSQNEQDTRLFAKLAGVPILEPADAQEALEYTKVAFALSEEFETPVILRGTTRLSHTRSVVRVGARTVPPSRGFVGDHTRTVTIPANARRLHPKVIAREAALARWFSETPLTLRDDGDGDGSTPEGAAGGRCGIVTTGIGYLYVKEAAPHLPVLKLAGSYPLAAEAIRAFAATVDRLIVVEELEPALEEAIRGLGLPCEGKSLFPRLGELSVELLREGLAKAGLMAPPAPVPPAAIAPMARPPVLCSGCPHTASFLALRSIGAHVAGDIGCYTLAAIDPLRSMDTCVCMGASIGNAIGMAKAGAEKPVVATIGDSTFLHSGIPPLIDAVYNKADITVVILDNHITAMTGGQDHPGTGRTLRGEPAPRVDYAALCRAVGIDWVRVVDPYDVGRLMQTLREATAYRGVSVVIAERPCVLDPVKIKGAPLMVRPEGCIACQACMNLGCPSITWSGELFEGRHKVAIDATTCIGCTLCAQVCTTDCIQPVTA</sequence>
<evidence type="ECO:0000256" key="3">
    <source>
        <dbReference type="ARBA" id="ARBA00012812"/>
    </source>
</evidence>
<feature type="binding site" evidence="15">
    <location>
        <position position="599"/>
    </location>
    <ligand>
        <name>[4Fe-4S] cluster</name>
        <dbReference type="ChEBI" id="CHEBI:49883"/>
        <label>2</label>
    </ligand>
</feature>
<dbReference type="PANTHER" id="PTHR43710">
    <property type="entry name" value="2-HYDROXYACYL-COA LYASE"/>
    <property type="match status" value="1"/>
</dbReference>
<comment type="subunit">
    <text evidence="2">Heterodimer of the IorA and IorB subunits.</text>
</comment>
<dbReference type="SUPFAM" id="SSF52922">
    <property type="entry name" value="TK C-terminal domain-like"/>
    <property type="match status" value="1"/>
</dbReference>
<dbReference type="PROSITE" id="PS51379">
    <property type="entry name" value="4FE4S_FER_2"/>
    <property type="match status" value="2"/>
</dbReference>
<dbReference type="PIRSF" id="PIRSF006439">
    <property type="entry name" value="Indolepyruvate_ferr_oxidored"/>
    <property type="match status" value="1"/>
</dbReference>
<dbReference type="SUPFAM" id="SSF52518">
    <property type="entry name" value="Thiamin diphosphate-binding fold (THDP-binding)"/>
    <property type="match status" value="2"/>
</dbReference>
<comment type="catalytic activity">
    <reaction evidence="13 14">
        <text>indole-3-pyruvate + 2 oxidized [2Fe-2S]-[ferredoxin] + CoA = (indol-3-yl)acetyl-CoA + 2 reduced [2Fe-2S]-[ferredoxin] + CO2 + H(+)</text>
        <dbReference type="Rhea" id="RHEA:12645"/>
        <dbReference type="Rhea" id="RHEA-COMP:10000"/>
        <dbReference type="Rhea" id="RHEA-COMP:10001"/>
        <dbReference type="ChEBI" id="CHEBI:15378"/>
        <dbReference type="ChEBI" id="CHEBI:16526"/>
        <dbReference type="ChEBI" id="CHEBI:17640"/>
        <dbReference type="ChEBI" id="CHEBI:33737"/>
        <dbReference type="ChEBI" id="CHEBI:33738"/>
        <dbReference type="ChEBI" id="CHEBI:57271"/>
        <dbReference type="ChEBI" id="CHEBI:57287"/>
        <dbReference type="EC" id="1.2.7.8"/>
    </reaction>
</comment>
<comment type="function">
    <text evidence="1 14">Catalyzes the ferredoxin-dependent oxidative decarboxylation of arylpyruvates.</text>
</comment>
<keyword evidence="7 14" id="KW-0479">Metal-binding</keyword>
<keyword evidence="8 14" id="KW-0249">Electron transport</keyword>
<dbReference type="Pfam" id="PF02775">
    <property type="entry name" value="TPP_enzyme_C"/>
    <property type="match status" value="1"/>
</dbReference>
<dbReference type="CDD" id="cd02008">
    <property type="entry name" value="TPP_IOR_alpha"/>
    <property type="match status" value="1"/>
</dbReference>
<evidence type="ECO:0000256" key="14">
    <source>
        <dbReference type="PIRNR" id="PIRNR006439"/>
    </source>
</evidence>
<keyword evidence="6 14" id="KW-0004">4Fe-4S</keyword>
<dbReference type="InterPro" id="IPR017896">
    <property type="entry name" value="4Fe4S_Fe-S-bd"/>
</dbReference>
<dbReference type="Gene3D" id="3.30.70.20">
    <property type="match status" value="1"/>
</dbReference>
<evidence type="ECO:0000256" key="12">
    <source>
        <dbReference type="ARBA" id="ARBA00030514"/>
    </source>
</evidence>
<evidence type="ECO:0000313" key="17">
    <source>
        <dbReference type="EMBL" id="VCU08382.1"/>
    </source>
</evidence>
<dbReference type="GO" id="GO:0044281">
    <property type="term" value="P:small molecule metabolic process"/>
    <property type="evidence" value="ECO:0007669"/>
    <property type="project" value="UniProtKB-ARBA"/>
</dbReference>
<gene>
    <name evidence="17" type="ORF">RHODGE_RHODGE_01554</name>
</gene>
<evidence type="ECO:0000256" key="11">
    <source>
        <dbReference type="ARBA" id="ARBA00023014"/>
    </source>
</evidence>
<dbReference type="InterPro" id="IPR009014">
    <property type="entry name" value="Transketo_C/PFOR_II"/>
</dbReference>
<evidence type="ECO:0000256" key="13">
    <source>
        <dbReference type="ARBA" id="ARBA00048332"/>
    </source>
</evidence>
<feature type="domain" description="4Fe-4S ferredoxin-type" evidence="16">
    <location>
        <begin position="553"/>
        <end position="581"/>
    </location>
</feature>
<reference evidence="18" key="1">
    <citation type="submission" date="2018-10" db="EMBL/GenBank/DDBJ databases">
        <authorList>
            <person name="Peiro R."/>
            <person name="Begona"/>
            <person name="Cbmso G."/>
            <person name="Lopez M."/>
            <person name="Gonzalez S."/>
            <person name="Sacristan E."/>
            <person name="Castillo E."/>
        </authorList>
    </citation>
    <scope>NUCLEOTIDE SEQUENCE [LARGE SCALE GENOMIC DNA]</scope>
</reference>
<dbReference type="GO" id="GO:0043805">
    <property type="term" value="F:indolepyruvate ferredoxin oxidoreductase activity"/>
    <property type="evidence" value="ECO:0007669"/>
    <property type="project" value="UniProtKB-UniRule"/>
</dbReference>
<dbReference type="GO" id="GO:0051539">
    <property type="term" value="F:4 iron, 4 sulfur cluster binding"/>
    <property type="evidence" value="ECO:0007669"/>
    <property type="project" value="UniProtKB-UniRule"/>
</dbReference>
<dbReference type="InterPro" id="IPR011766">
    <property type="entry name" value="TPP_enzyme_TPP-bd"/>
</dbReference>
<dbReference type="InterPro" id="IPR029061">
    <property type="entry name" value="THDP-binding"/>
</dbReference>
<dbReference type="Pfam" id="PF01855">
    <property type="entry name" value="POR_N"/>
    <property type="match status" value="1"/>
</dbReference>
<dbReference type="PANTHER" id="PTHR43710:SF5">
    <property type="entry name" value="INDOLEPYRUVATE FERREDOXIN OXIDOREDUCTASE ALPHA SUBUNIT"/>
    <property type="match status" value="1"/>
</dbReference>
<evidence type="ECO:0000256" key="4">
    <source>
        <dbReference type="ARBA" id="ARBA00017710"/>
    </source>
</evidence>
<dbReference type="InterPro" id="IPR017721">
    <property type="entry name" value="IorA"/>
</dbReference>
<dbReference type="InterPro" id="IPR002880">
    <property type="entry name" value="Pyrv_Fd/Flavodoxin_OxRdtase_N"/>
</dbReference>
<dbReference type="Gene3D" id="3.40.50.970">
    <property type="match status" value="2"/>
</dbReference>
<evidence type="ECO:0000256" key="9">
    <source>
        <dbReference type="ARBA" id="ARBA00023002"/>
    </source>
</evidence>
<dbReference type="FunFam" id="3.40.50.970:FF:000039">
    <property type="entry name" value="Indolepyruvate oxidoreductase subunit IorA"/>
    <property type="match status" value="1"/>
</dbReference>
<feature type="domain" description="4Fe-4S ferredoxin-type" evidence="16">
    <location>
        <begin position="587"/>
        <end position="616"/>
    </location>
</feature>
<keyword evidence="9 14" id="KW-0560">Oxidoreductase</keyword>
<evidence type="ECO:0000256" key="6">
    <source>
        <dbReference type="ARBA" id="ARBA00022485"/>
    </source>
</evidence>
<dbReference type="NCBIfam" id="TIGR03336">
    <property type="entry name" value="IOR_alpha"/>
    <property type="match status" value="1"/>
</dbReference>
<evidence type="ECO:0000256" key="15">
    <source>
        <dbReference type="PIRSR" id="PIRSR006439-50"/>
    </source>
</evidence>
<name>A0A447CT40_9BRAD</name>
<dbReference type="Proteomes" id="UP000289200">
    <property type="component" value="Unassembled WGS sequence"/>
</dbReference>